<evidence type="ECO:0000259" key="15">
    <source>
        <dbReference type="PROSITE" id="PS50157"/>
    </source>
</evidence>
<dbReference type="PROSITE" id="PS50157">
    <property type="entry name" value="ZINC_FINGER_C2H2_2"/>
    <property type="match status" value="5"/>
</dbReference>
<feature type="domain" description="C2H2-type" evidence="15">
    <location>
        <begin position="715"/>
        <end position="742"/>
    </location>
</feature>
<dbReference type="GO" id="GO:0000977">
    <property type="term" value="F:RNA polymerase II transcription regulatory region sequence-specific DNA binding"/>
    <property type="evidence" value="ECO:0007669"/>
    <property type="project" value="TreeGrafter"/>
</dbReference>
<comment type="similarity">
    <text evidence="3">Belongs to the krueppel C2H2-type zinc-finger protein family.</text>
</comment>
<dbReference type="SUPFAM" id="SSF109640">
    <property type="entry name" value="KRAB domain (Kruppel-associated box)"/>
    <property type="match status" value="3"/>
</dbReference>
<dbReference type="InterPro" id="IPR038269">
    <property type="entry name" value="SCAN_sf"/>
</dbReference>
<dbReference type="GO" id="GO:0008270">
    <property type="term" value="F:zinc ion binding"/>
    <property type="evidence" value="ECO:0007669"/>
    <property type="project" value="UniProtKB-KW"/>
</dbReference>
<dbReference type="PROSITE" id="PS50805">
    <property type="entry name" value="KRAB"/>
    <property type="match status" value="3"/>
</dbReference>
<evidence type="ECO:0000256" key="8">
    <source>
        <dbReference type="ARBA" id="ARBA00023015"/>
    </source>
</evidence>
<reference evidence="19" key="1">
    <citation type="journal article" date="2013" name="Science">
        <title>Comparative analysis of bat genomes provides insight into the evolution of flight and immunity.</title>
        <authorList>
            <person name="Zhang G."/>
            <person name="Cowled C."/>
            <person name="Shi Z."/>
            <person name="Huang Z."/>
            <person name="Bishop-Lilly K.A."/>
            <person name="Fang X."/>
            <person name="Wynne J.W."/>
            <person name="Xiong Z."/>
            <person name="Baker M.L."/>
            <person name="Zhao W."/>
            <person name="Tachedjian M."/>
            <person name="Zhu Y."/>
            <person name="Zhou P."/>
            <person name="Jiang X."/>
            <person name="Ng J."/>
            <person name="Yang L."/>
            <person name="Wu L."/>
            <person name="Xiao J."/>
            <person name="Feng Y."/>
            <person name="Chen Y."/>
            <person name="Sun X."/>
            <person name="Zhang Y."/>
            <person name="Marsh G.A."/>
            <person name="Crameri G."/>
            <person name="Broder C.C."/>
            <person name="Frey K.G."/>
            <person name="Wang L.F."/>
            <person name="Wang J."/>
        </authorList>
    </citation>
    <scope>NUCLEOTIDE SEQUENCE [LARGE SCALE GENOMIC DNA]</scope>
</reference>
<keyword evidence="5" id="KW-0677">Repeat</keyword>
<evidence type="ECO:0000256" key="1">
    <source>
        <dbReference type="ARBA" id="ARBA00003767"/>
    </source>
</evidence>
<dbReference type="SMART" id="SM00349">
    <property type="entry name" value="KRAB"/>
    <property type="match status" value="3"/>
</dbReference>
<keyword evidence="19" id="KW-1185">Reference proteome</keyword>
<dbReference type="SMART" id="SM00355">
    <property type="entry name" value="ZnF_C2H2"/>
    <property type="match status" value="5"/>
</dbReference>
<evidence type="ECO:0000256" key="13">
    <source>
        <dbReference type="PROSITE-ProRule" id="PRU00187"/>
    </source>
</evidence>
<evidence type="ECO:0000256" key="14">
    <source>
        <dbReference type="SAM" id="MobiDB-lite"/>
    </source>
</evidence>
<dbReference type="CDD" id="cd07936">
    <property type="entry name" value="SCAN"/>
    <property type="match status" value="1"/>
</dbReference>
<dbReference type="CDD" id="cd07765">
    <property type="entry name" value="KRAB_A-box"/>
    <property type="match status" value="3"/>
</dbReference>
<keyword evidence="6 12" id="KW-0863">Zinc-finger</keyword>
<feature type="domain" description="C2H2-type" evidence="15">
    <location>
        <begin position="799"/>
        <end position="826"/>
    </location>
</feature>
<dbReference type="PANTHER" id="PTHR24381:SF393">
    <property type="entry name" value="CHROMATIN-LINKED ADAPTOR FOR MSL PROTEINS, ISOFORM B"/>
    <property type="match status" value="1"/>
</dbReference>
<comment type="subcellular location">
    <subcellularLocation>
        <location evidence="2 13">Nucleus</location>
    </subcellularLocation>
</comment>
<feature type="domain" description="C2H2-type" evidence="15">
    <location>
        <begin position="827"/>
        <end position="850"/>
    </location>
</feature>
<proteinExistence type="inferred from homology"/>
<dbReference type="SUPFAM" id="SSF57667">
    <property type="entry name" value="beta-beta-alpha zinc fingers"/>
    <property type="match status" value="3"/>
</dbReference>
<dbReference type="SUPFAM" id="SSF47353">
    <property type="entry name" value="Retrovirus capsid dimerization domain-like"/>
    <property type="match status" value="1"/>
</dbReference>
<dbReference type="EMBL" id="KB102866">
    <property type="protein sequence ID" value="ELK34659.1"/>
    <property type="molecule type" value="Genomic_DNA"/>
</dbReference>
<evidence type="ECO:0000256" key="6">
    <source>
        <dbReference type="ARBA" id="ARBA00022771"/>
    </source>
</evidence>
<keyword evidence="9" id="KW-0238">DNA-binding</keyword>
<evidence type="ECO:0000313" key="18">
    <source>
        <dbReference type="EMBL" id="ELK34659.1"/>
    </source>
</evidence>
<evidence type="ECO:0000256" key="10">
    <source>
        <dbReference type="ARBA" id="ARBA00023163"/>
    </source>
</evidence>
<organism evidence="18 19">
    <name type="scientific">Myotis davidii</name>
    <name type="common">David's myotis</name>
    <dbReference type="NCBI Taxonomy" id="225400"/>
    <lineage>
        <taxon>Eukaryota</taxon>
        <taxon>Metazoa</taxon>
        <taxon>Chordata</taxon>
        <taxon>Craniata</taxon>
        <taxon>Vertebrata</taxon>
        <taxon>Euteleostomi</taxon>
        <taxon>Mammalia</taxon>
        <taxon>Eutheria</taxon>
        <taxon>Laurasiatheria</taxon>
        <taxon>Chiroptera</taxon>
        <taxon>Yangochiroptera</taxon>
        <taxon>Vespertilionidae</taxon>
        <taxon>Myotis</taxon>
    </lineage>
</organism>
<keyword evidence="8" id="KW-0805">Transcription regulation</keyword>
<accession>L5M7S4</accession>
<gene>
    <name evidence="18" type="ORF">MDA_GLEAN10009589</name>
</gene>
<comment type="function">
    <text evidence="1">May be involved in transcriptional regulation.</text>
</comment>
<dbReference type="FunFam" id="1.10.4020.10:FF:000001">
    <property type="entry name" value="zinc finger protein 263 isoform X1"/>
    <property type="match status" value="1"/>
</dbReference>
<evidence type="ECO:0000256" key="2">
    <source>
        <dbReference type="ARBA" id="ARBA00004123"/>
    </source>
</evidence>
<dbReference type="Pfam" id="PF02023">
    <property type="entry name" value="SCAN"/>
    <property type="match status" value="1"/>
</dbReference>
<evidence type="ECO:0000256" key="12">
    <source>
        <dbReference type="PROSITE-ProRule" id="PRU00042"/>
    </source>
</evidence>
<dbReference type="eggNOG" id="KOG1721">
    <property type="taxonomic scope" value="Eukaryota"/>
</dbReference>
<feature type="region of interest" description="Disordered" evidence="14">
    <location>
        <begin position="270"/>
        <end position="292"/>
    </location>
</feature>
<keyword evidence="10" id="KW-0804">Transcription</keyword>
<dbReference type="PANTHER" id="PTHR24381">
    <property type="entry name" value="ZINC FINGER PROTEIN"/>
    <property type="match status" value="1"/>
</dbReference>
<name>L5M7S4_MYODS</name>
<feature type="domain" description="C2H2-type" evidence="15">
    <location>
        <begin position="771"/>
        <end position="798"/>
    </location>
</feature>
<protein>
    <submittedName>
        <fullName evidence="18">Zinc finger protein 75A</fullName>
    </submittedName>
</protein>
<dbReference type="FunFam" id="3.30.160.60:FF:000295">
    <property type="entry name" value="zinc finger protein 19"/>
    <property type="match status" value="1"/>
</dbReference>
<dbReference type="Gene3D" id="3.30.160.60">
    <property type="entry name" value="Classic Zinc Finger"/>
    <property type="match status" value="5"/>
</dbReference>
<dbReference type="InterPro" id="IPR036051">
    <property type="entry name" value="KRAB_dom_sf"/>
</dbReference>
<dbReference type="Gene3D" id="6.10.140.140">
    <property type="match status" value="3"/>
</dbReference>
<evidence type="ECO:0000256" key="4">
    <source>
        <dbReference type="ARBA" id="ARBA00022723"/>
    </source>
</evidence>
<dbReference type="InterPro" id="IPR036236">
    <property type="entry name" value="Znf_C2H2_sf"/>
</dbReference>
<dbReference type="InterPro" id="IPR013087">
    <property type="entry name" value="Znf_C2H2_type"/>
</dbReference>
<feature type="domain" description="KRAB" evidence="17">
    <location>
        <begin position="202"/>
        <end position="274"/>
    </location>
</feature>
<feature type="region of interest" description="Disordered" evidence="14">
    <location>
        <begin position="151"/>
        <end position="187"/>
    </location>
</feature>
<dbReference type="InterPro" id="IPR001909">
    <property type="entry name" value="KRAB"/>
</dbReference>
<evidence type="ECO:0000256" key="9">
    <source>
        <dbReference type="ARBA" id="ARBA00023125"/>
    </source>
</evidence>
<evidence type="ECO:0000256" key="7">
    <source>
        <dbReference type="ARBA" id="ARBA00022833"/>
    </source>
</evidence>
<sequence>MASGPGSQDREGLLIVKLEEDCAWSQELLPPDPGPSPEASHLLFRRFRFQEAAGPREALSRLQELCHGWLRPEMRTKEQILELLVLEQFLIILPQEIQSRVQELHPESGEEAVTLVEDMQRELGKLRQQVTNHGRGTEVLLEEPLSLETARKSPSFKLEPMETERSPGPRLQELLGPSPKRDPQAVKERGAKGDLVLFQLPESLEDVAMYISQEKWGHQDPSKRALSRDTVQESYENVDSLESQVPNQEALSIQVEQGRKPWEPSVQICKEGLSPRNPAPEEKFESREESAQSISPENIHLQVLLTGQARGEPIAAVLEKPPEVRRLAVESEDEGAALTKRSCLSVLYHNLDSAFSSLFHKPQASSNSGNMDGNYFQVAVHVLGKEAVLLGETAETSGFKLKPAESQPVGRSQDEEFWNEYQDLQQLSRNTHKETEPMCERAVPAHQILDFPEQTNTKDWTVAPELILPESQSLLTFEEVAVYFSQEEWELLDISQKTLYNDVMQENYETVISLAVPTHQILYFPEQTNTKDWTVAPELILPESQSLLTFEEVAVFFSQEEWELLDISQKTLYNDVMQENYETVTSLAIFVLPKPKVISCLEQAKEPWVQGSTEIMDSPGELPIGLKLKNDTENHQPICPSDLEIQAPGDIISKKARVKVPQKTTVKENHGDIHRVGKWHQDFSVKKRKKLSTWKQELLKLMDRHKKERAGEKPFKCQECGKNFRVSSDLIKHQRVHTEEKPYKCPQCDKRFRWSSDLNKHLTTHQGIKPYKCSWCGKSFSQNTNLHTHQRIHTGEKPFTCHECGKKFSQNSHLIKHRRTHTGEQPYSCNICRRNFSRRSSLLRHQKLHQ</sequence>
<feature type="domain" description="SCAN box" evidence="16">
    <location>
        <begin position="41"/>
        <end position="123"/>
    </location>
</feature>
<evidence type="ECO:0000256" key="11">
    <source>
        <dbReference type="ARBA" id="ARBA00023242"/>
    </source>
</evidence>
<dbReference type="PROSITE" id="PS00028">
    <property type="entry name" value="ZINC_FINGER_C2H2_1"/>
    <property type="match status" value="5"/>
</dbReference>
<keyword evidence="4" id="KW-0479">Metal-binding</keyword>
<evidence type="ECO:0000256" key="5">
    <source>
        <dbReference type="ARBA" id="ARBA00022737"/>
    </source>
</evidence>
<dbReference type="FunFam" id="3.30.160.60:FF:001261">
    <property type="entry name" value="Zinc finger protein 75a"/>
    <property type="match status" value="1"/>
</dbReference>
<dbReference type="FunFam" id="3.30.160.60:FF:001549">
    <property type="entry name" value="Zinc finger protein 75a"/>
    <property type="match status" value="1"/>
</dbReference>
<dbReference type="FunFam" id="3.30.160.60:FF:000720">
    <property type="entry name" value="zinc finger protein 18 isoform X2"/>
    <property type="match status" value="1"/>
</dbReference>
<evidence type="ECO:0000259" key="17">
    <source>
        <dbReference type="PROSITE" id="PS50805"/>
    </source>
</evidence>
<feature type="domain" description="C2H2-type" evidence="15">
    <location>
        <begin position="743"/>
        <end position="770"/>
    </location>
</feature>
<evidence type="ECO:0000256" key="3">
    <source>
        <dbReference type="ARBA" id="ARBA00006991"/>
    </source>
</evidence>
<dbReference type="FunFam" id="3.30.160.60:FF:001005">
    <property type="entry name" value="Zinc finger protein 75A"/>
    <property type="match status" value="1"/>
</dbReference>
<feature type="domain" description="KRAB" evidence="17">
    <location>
        <begin position="475"/>
        <end position="550"/>
    </location>
</feature>
<dbReference type="AlphaFoldDB" id="L5M7S4"/>
<dbReference type="Pfam" id="PF00096">
    <property type="entry name" value="zf-C2H2"/>
    <property type="match status" value="5"/>
</dbReference>
<evidence type="ECO:0000313" key="19">
    <source>
        <dbReference type="Proteomes" id="UP000010556"/>
    </source>
</evidence>
<feature type="domain" description="KRAB" evidence="17">
    <location>
        <begin position="548"/>
        <end position="620"/>
    </location>
</feature>
<keyword evidence="7" id="KW-0862">Zinc</keyword>
<dbReference type="Proteomes" id="UP000010556">
    <property type="component" value="Unassembled WGS sequence"/>
</dbReference>
<dbReference type="GO" id="GO:0000981">
    <property type="term" value="F:DNA-binding transcription factor activity, RNA polymerase II-specific"/>
    <property type="evidence" value="ECO:0007669"/>
    <property type="project" value="TreeGrafter"/>
</dbReference>
<keyword evidence="11 13" id="KW-0539">Nucleus</keyword>
<dbReference type="PROSITE" id="PS50804">
    <property type="entry name" value="SCAN_BOX"/>
    <property type="match status" value="1"/>
</dbReference>
<dbReference type="SMART" id="SM00431">
    <property type="entry name" value="SCAN"/>
    <property type="match status" value="1"/>
</dbReference>
<dbReference type="InterPro" id="IPR003309">
    <property type="entry name" value="SCAN_dom"/>
</dbReference>
<feature type="compositionally biased region" description="Basic and acidic residues" evidence="14">
    <location>
        <begin position="279"/>
        <end position="290"/>
    </location>
</feature>
<dbReference type="Pfam" id="PF01352">
    <property type="entry name" value="KRAB"/>
    <property type="match status" value="3"/>
</dbReference>
<dbReference type="GO" id="GO:0005634">
    <property type="term" value="C:nucleus"/>
    <property type="evidence" value="ECO:0007669"/>
    <property type="project" value="UniProtKB-SubCell"/>
</dbReference>
<dbReference type="Gene3D" id="1.10.4020.10">
    <property type="entry name" value="DNA breaking-rejoining enzymes"/>
    <property type="match status" value="1"/>
</dbReference>
<evidence type="ECO:0000259" key="16">
    <source>
        <dbReference type="PROSITE" id="PS50804"/>
    </source>
</evidence>